<organism evidence="2 3">
    <name type="scientific">Streptosporangium fragile</name>
    <dbReference type="NCBI Taxonomy" id="46186"/>
    <lineage>
        <taxon>Bacteria</taxon>
        <taxon>Bacillati</taxon>
        <taxon>Actinomycetota</taxon>
        <taxon>Actinomycetes</taxon>
        <taxon>Streptosporangiales</taxon>
        <taxon>Streptosporangiaceae</taxon>
        <taxon>Streptosporangium</taxon>
    </lineage>
</organism>
<name>A0ABP6IN40_9ACTN</name>
<accession>A0ABP6IN40</accession>
<feature type="region of interest" description="Disordered" evidence="1">
    <location>
        <begin position="1"/>
        <end position="29"/>
    </location>
</feature>
<evidence type="ECO:0000313" key="3">
    <source>
        <dbReference type="Proteomes" id="UP001500831"/>
    </source>
</evidence>
<gene>
    <name evidence="2" type="ORF">GCM10010517_66460</name>
</gene>
<proteinExistence type="predicted"/>
<comment type="caution">
    <text evidence="2">The sequence shown here is derived from an EMBL/GenBank/DDBJ whole genome shotgun (WGS) entry which is preliminary data.</text>
</comment>
<reference evidence="3" key="1">
    <citation type="journal article" date="2019" name="Int. J. Syst. Evol. Microbiol.">
        <title>The Global Catalogue of Microorganisms (GCM) 10K type strain sequencing project: providing services to taxonomists for standard genome sequencing and annotation.</title>
        <authorList>
            <consortium name="The Broad Institute Genomics Platform"/>
            <consortium name="The Broad Institute Genome Sequencing Center for Infectious Disease"/>
            <person name="Wu L."/>
            <person name="Ma J."/>
        </authorList>
    </citation>
    <scope>NUCLEOTIDE SEQUENCE [LARGE SCALE GENOMIC DNA]</scope>
    <source>
        <strain evidence="3">JCM 6242</strain>
    </source>
</reference>
<dbReference type="Proteomes" id="UP001500831">
    <property type="component" value="Unassembled WGS sequence"/>
</dbReference>
<dbReference type="EMBL" id="BAAAVI010000069">
    <property type="protein sequence ID" value="GAA2900781.1"/>
    <property type="molecule type" value="Genomic_DNA"/>
</dbReference>
<dbReference type="RefSeq" id="WP_344979815.1">
    <property type="nucleotide sequence ID" value="NZ_BAAAVI010000069.1"/>
</dbReference>
<evidence type="ECO:0000256" key="1">
    <source>
        <dbReference type="SAM" id="MobiDB-lite"/>
    </source>
</evidence>
<feature type="compositionally biased region" description="Pro residues" evidence="1">
    <location>
        <begin position="1"/>
        <end position="10"/>
    </location>
</feature>
<keyword evidence="3" id="KW-1185">Reference proteome</keyword>
<sequence>MDHDVPPPAVDPAWEDAHTDYGPDPRPCPSPRGLAVSDAEWRSFLENDTPNGWLLRSSTLLETLTSGRPIHLMHTTTYLESIRASRQLYQAAGCLVGALYCTPLTREPAGLRPHNLGTWLLDNKPGTHTIVFEVDPGRPMPAEGIDYLRLGGVHLRTYLDHQAFLTAAEDDQIRRAAVQRIRQASEYLDLLLAAACGTTPPTGHLLDRLAAAVNAVPFLGYLYFEAAAEYLMLHSTSRETAACAQAGELNNRPYKRLAFTAVDTMGHLFDLALFHPGRDRLQELIGQIEPDLVPGAVGYISRRVAHLFACAALEPGADATTVTFREATFGTLARTAPGLLGQMLFRLLRTNPRYPQLFPIIEQAKATAASAYWNARGIPTPFNGVIPKGEIGLNLAWPADARAWVTDTCQRGLLHPVEELELTFVPRLADLRETALGRARFALTTGARADAFPLPPAADAAAVTNH</sequence>
<evidence type="ECO:0000313" key="2">
    <source>
        <dbReference type="EMBL" id="GAA2900781.1"/>
    </source>
</evidence>
<protein>
    <submittedName>
        <fullName evidence="2">Uncharacterized protein</fullName>
    </submittedName>
</protein>